<protein>
    <submittedName>
        <fullName evidence="2">Uncharacterized protein</fullName>
    </submittedName>
</protein>
<dbReference type="Proteomes" id="UP000704712">
    <property type="component" value="Unassembled WGS sequence"/>
</dbReference>
<evidence type="ECO:0000256" key="1">
    <source>
        <dbReference type="SAM" id="MobiDB-lite"/>
    </source>
</evidence>
<evidence type="ECO:0000313" key="3">
    <source>
        <dbReference type="Proteomes" id="UP000704712"/>
    </source>
</evidence>
<comment type="caution">
    <text evidence="2">The sequence shown here is derived from an EMBL/GenBank/DDBJ whole genome shotgun (WGS) entry which is preliminary data.</text>
</comment>
<organism evidence="2 3">
    <name type="scientific">Phytophthora infestans</name>
    <name type="common">Potato late blight agent</name>
    <name type="synonym">Botrytis infestans</name>
    <dbReference type="NCBI Taxonomy" id="4787"/>
    <lineage>
        <taxon>Eukaryota</taxon>
        <taxon>Sar</taxon>
        <taxon>Stramenopiles</taxon>
        <taxon>Oomycota</taxon>
        <taxon>Peronosporomycetes</taxon>
        <taxon>Peronosporales</taxon>
        <taxon>Peronosporaceae</taxon>
        <taxon>Phytophthora</taxon>
    </lineage>
</organism>
<reference evidence="2" key="1">
    <citation type="submission" date="2020-03" db="EMBL/GenBank/DDBJ databases">
        <title>Hybrid Assembly of Korean Phytophthora infestans isolates.</title>
        <authorList>
            <person name="Prokchorchik M."/>
            <person name="Lee Y."/>
            <person name="Seo J."/>
            <person name="Cho J.-H."/>
            <person name="Park Y.-E."/>
            <person name="Jang D.-C."/>
            <person name="Im J.-S."/>
            <person name="Choi J.-G."/>
            <person name="Park H.-J."/>
            <person name="Lee G.-B."/>
            <person name="Lee Y.-G."/>
            <person name="Hong S.-Y."/>
            <person name="Cho K."/>
            <person name="Sohn K.H."/>
        </authorList>
    </citation>
    <scope>NUCLEOTIDE SEQUENCE</scope>
    <source>
        <strain evidence="2">KR_2_A2</strain>
    </source>
</reference>
<dbReference type="EMBL" id="JAACNO010002465">
    <property type="protein sequence ID" value="KAF4133086.1"/>
    <property type="molecule type" value="Genomic_DNA"/>
</dbReference>
<sequence>MKSELVKRFAPAKPPEFPLANRHDDLKHVLSVLKQIGEIKRICQAERPMQVEVLVKLVLARIEDLNPDHALPHYTSTDENPRWIAASDLTPLAAKTRLLLREALDQRFFSRYYNDTKLAKCAFIMEMQLKLHPIYKHTERSLDHQRGDQLQTIVIDVQKRNWIGGWKIMLMLNVQVTARLEKQFSNFGKDLSTKEPNKSKSRKSAVRNSIVFV</sequence>
<proteinExistence type="predicted"/>
<evidence type="ECO:0000313" key="2">
    <source>
        <dbReference type="EMBL" id="KAF4133086.1"/>
    </source>
</evidence>
<name>A0A8S9TWF5_PHYIN</name>
<feature type="region of interest" description="Disordered" evidence="1">
    <location>
        <begin position="191"/>
        <end position="213"/>
    </location>
</feature>
<accession>A0A8S9TWF5</accession>
<gene>
    <name evidence="2" type="ORF">GN958_ATG17729</name>
</gene>
<dbReference type="AlphaFoldDB" id="A0A8S9TWF5"/>